<reference evidence="2" key="1">
    <citation type="submission" date="2016-10" db="EMBL/GenBank/DDBJ databases">
        <authorList>
            <person name="Varghese N."/>
            <person name="Submissions S."/>
        </authorList>
    </citation>
    <scope>NUCLEOTIDE SEQUENCE [LARGE SCALE GENOMIC DNA]</scope>
    <source>
        <strain evidence="2">DSM 25329</strain>
    </source>
</reference>
<dbReference type="STRING" id="659014.SAMN04487996_102259"/>
<dbReference type="Proteomes" id="UP000198748">
    <property type="component" value="Unassembled WGS sequence"/>
</dbReference>
<protein>
    <submittedName>
        <fullName evidence="1">Uncharacterized protein</fullName>
    </submittedName>
</protein>
<keyword evidence="2" id="KW-1185">Reference proteome</keyword>
<dbReference type="OrthoDB" id="976756at2"/>
<accession>A0A1G6XW99</accession>
<gene>
    <name evidence="1" type="ORF">SAMN04487996_102259</name>
</gene>
<evidence type="ECO:0000313" key="1">
    <source>
        <dbReference type="EMBL" id="SDD81646.1"/>
    </source>
</evidence>
<dbReference type="RefSeq" id="WP_090146767.1">
    <property type="nucleotide sequence ID" value="NZ_FNAN01000002.1"/>
</dbReference>
<sequence length="918" mass="99575">MKKFILHTLIIVLTFLNVSLAQDINLSVNFPKTYTDAPCLYCTPPGYTVVAGGPVSVSNVDKVGGYLFKPWINSFLPPPSFSKAVGKNNAGVFLTLDNTNKVKAEVSGFEIGANYTLHYYVMTARADINVSPGYPPTDYATSANIEVKTVNGSGITSKTTTFVPGSNVEKWIEETLTFTAPSTSLVFYLSGASNAQQTSLINFDIDSKPFDCVIPGGQVALFHGGNILSTPFPCETTNLYNLITSSTPAAPAGVVPVWGVNPNSSYTQLTEEEAKTATAKAAGKYYYAFYKSPGGCYNTPISTAKATFPLTPAQVSLTGNQKLIDCITQMGVDLTAQVASTNYKVHWFKNDQHQGLPIDNPQAAPVGIYYAFYFDSKNKCYSVDKANTSAMFSVGGSTMCCNDPNDPSNEVPLLQTDVKIIAPAQTYDLTQLVPSNISLPPNVVLEWYTTANHTGSPIADPTHVGAGKYYVFGHDTQNGCFNTQLSKSSVNVSKACNAGSTPVALKQTLSFYCEVGEPPLNLNDFVVGAPPAGLSVVWYTNDQHTGNPIPTPTQIDYLPQCFAFFYDNANQCFSPPQVLQLQSKQVPTTCPYEDGCQLSTCVSGSVNLNAVHSGPIPNGWELRWYSNRKHTGQQVATPNSVTEPGDYYPFYYNTSKQCYNKSGVQVDGDDDFANKKITVSNQACAGPQLDVRVVLQGARLTTLGEDIMHNNLQTYYGFNSGLLPTVSPYGDGTTSPTINNTGIMSNVVDWVKVEIRDAVDPSILLESKSLILFASGSIGNVDGTSQPTFASQSKPVRIVIKHRNHLSIMSNPIQDFSSGVVSYDFTNALSQASNDFGSPDQMVQKNGIWCMRVGDLNLSQDFSVNGVDGTYFNVQFKSDIYDVYDRADLNMNGFVDGVDGSLFNINFYLDIYSTLINY</sequence>
<proteinExistence type="predicted"/>
<name>A0A1G6XW99_9BACT</name>
<organism evidence="1 2">
    <name type="scientific">Dyadobacter soli</name>
    <dbReference type="NCBI Taxonomy" id="659014"/>
    <lineage>
        <taxon>Bacteria</taxon>
        <taxon>Pseudomonadati</taxon>
        <taxon>Bacteroidota</taxon>
        <taxon>Cytophagia</taxon>
        <taxon>Cytophagales</taxon>
        <taxon>Spirosomataceae</taxon>
        <taxon>Dyadobacter</taxon>
    </lineage>
</organism>
<dbReference type="EMBL" id="FNAN01000002">
    <property type="protein sequence ID" value="SDD81646.1"/>
    <property type="molecule type" value="Genomic_DNA"/>
</dbReference>
<evidence type="ECO:0000313" key="2">
    <source>
        <dbReference type="Proteomes" id="UP000198748"/>
    </source>
</evidence>
<dbReference type="AlphaFoldDB" id="A0A1G6XW99"/>